<dbReference type="EMBL" id="BPLR01019729">
    <property type="protein sequence ID" value="GIX71153.1"/>
    <property type="molecule type" value="Genomic_DNA"/>
</dbReference>
<evidence type="ECO:0000313" key="1">
    <source>
        <dbReference type="EMBL" id="GIX71153.1"/>
    </source>
</evidence>
<gene>
    <name evidence="1" type="ORF">CEXT_518371</name>
</gene>
<dbReference type="Proteomes" id="UP001054945">
    <property type="component" value="Unassembled WGS sequence"/>
</dbReference>
<name>A0AAV4MFM8_CAEEX</name>
<organism evidence="1 2">
    <name type="scientific">Caerostris extrusa</name>
    <name type="common">Bark spider</name>
    <name type="synonym">Caerostris bankana</name>
    <dbReference type="NCBI Taxonomy" id="172846"/>
    <lineage>
        <taxon>Eukaryota</taxon>
        <taxon>Metazoa</taxon>
        <taxon>Ecdysozoa</taxon>
        <taxon>Arthropoda</taxon>
        <taxon>Chelicerata</taxon>
        <taxon>Arachnida</taxon>
        <taxon>Araneae</taxon>
        <taxon>Araneomorphae</taxon>
        <taxon>Entelegynae</taxon>
        <taxon>Araneoidea</taxon>
        <taxon>Araneidae</taxon>
        <taxon>Caerostris</taxon>
    </lineage>
</organism>
<protein>
    <submittedName>
        <fullName evidence="1">Uncharacterized protein</fullName>
    </submittedName>
</protein>
<proteinExistence type="predicted"/>
<evidence type="ECO:0000313" key="2">
    <source>
        <dbReference type="Proteomes" id="UP001054945"/>
    </source>
</evidence>
<sequence length="67" mass="7308">MDGPFRGLSPEQIGFGEQLREIEINPCKCPGGTFLRSSSFEVSDGDFGAKGGIVFHFELSELDWVLG</sequence>
<keyword evidence="2" id="KW-1185">Reference proteome</keyword>
<accession>A0AAV4MFM8</accession>
<comment type="caution">
    <text evidence="1">The sequence shown here is derived from an EMBL/GenBank/DDBJ whole genome shotgun (WGS) entry which is preliminary data.</text>
</comment>
<dbReference type="AlphaFoldDB" id="A0AAV4MFM8"/>
<reference evidence="1 2" key="1">
    <citation type="submission" date="2021-06" db="EMBL/GenBank/DDBJ databases">
        <title>Caerostris extrusa draft genome.</title>
        <authorList>
            <person name="Kono N."/>
            <person name="Arakawa K."/>
        </authorList>
    </citation>
    <scope>NUCLEOTIDE SEQUENCE [LARGE SCALE GENOMIC DNA]</scope>
</reference>